<dbReference type="InterPro" id="IPR007061">
    <property type="entry name" value="MST-like"/>
</dbReference>
<protein>
    <submittedName>
        <fullName evidence="1">DinB family protein</fullName>
    </submittedName>
</protein>
<reference evidence="1 2" key="1">
    <citation type="journal article" date="2019" name="Int. J. Syst. Evol. Microbiol.">
        <title>The Global Catalogue of Microorganisms (GCM) 10K type strain sequencing project: providing services to taxonomists for standard genome sequencing and annotation.</title>
        <authorList>
            <consortium name="The Broad Institute Genomics Platform"/>
            <consortium name="The Broad Institute Genome Sequencing Center for Infectious Disease"/>
            <person name="Wu L."/>
            <person name="Ma J."/>
        </authorList>
    </citation>
    <scope>NUCLEOTIDE SEQUENCE [LARGE SCALE GENOMIC DNA]</scope>
    <source>
        <strain evidence="1 2">JCM 16001</strain>
    </source>
</reference>
<organism evidence="1 2">
    <name type="scientific">Glycomyces endophyticus</name>
    <dbReference type="NCBI Taxonomy" id="480996"/>
    <lineage>
        <taxon>Bacteria</taxon>
        <taxon>Bacillati</taxon>
        <taxon>Actinomycetota</taxon>
        <taxon>Actinomycetes</taxon>
        <taxon>Glycomycetales</taxon>
        <taxon>Glycomycetaceae</taxon>
        <taxon>Glycomyces</taxon>
    </lineage>
</organism>
<proteinExistence type="predicted"/>
<sequence>MSHPDATLAPMTDLKTTLQRYLQGAREALLWKLDGLGEYDLRRPLTPTGTNLLGLVKHSAATDAEYFGVVFDRPFPDPPAWFALVESVPNIEMWATADETTADITGLYRRVWDHSNATVDALDIDAAGTVPWWPADRNTVTLGEILVHMTAETNRHAGHADIVRETIDGAAGLNERNSNLPPADQYDWPAYRDQVEQAARTAAGE</sequence>
<comment type="caution">
    <text evidence="1">The sequence shown here is derived from an EMBL/GenBank/DDBJ whole genome shotgun (WGS) entry which is preliminary data.</text>
</comment>
<dbReference type="EMBL" id="BAAAQF010000022">
    <property type="protein sequence ID" value="GAA1691014.1"/>
    <property type="molecule type" value="Genomic_DNA"/>
</dbReference>
<evidence type="ECO:0000313" key="1">
    <source>
        <dbReference type="EMBL" id="GAA1691014.1"/>
    </source>
</evidence>
<dbReference type="Gene3D" id="1.20.120.450">
    <property type="entry name" value="dinb family like domain"/>
    <property type="match status" value="1"/>
</dbReference>
<accession>A0ABN2HP18</accession>
<dbReference type="Pfam" id="PF04978">
    <property type="entry name" value="MST"/>
    <property type="match status" value="1"/>
</dbReference>
<dbReference type="InterPro" id="IPR034660">
    <property type="entry name" value="DinB/YfiT-like"/>
</dbReference>
<evidence type="ECO:0000313" key="2">
    <source>
        <dbReference type="Proteomes" id="UP001499851"/>
    </source>
</evidence>
<keyword evidence="2" id="KW-1185">Reference proteome</keyword>
<dbReference type="Proteomes" id="UP001499851">
    <property type="component" value="Unassembled WGS sequence"/>
</dbReference>
<gene>
    <name evidence="1" type="ORF">GCM10009830_43430</name>
</gene>
<name>A0ABN2HP18_9ACTN</name>
<dbReference type="SUPFAM" id="SSF109854">
    <property type="entry name" value="DinB/YfiT-like putative metalloenzymes"/>
    <property type="match status" value="1"/>
</dbReference>